<dbReference type="InterPro" id="IPR005018">
    <property type="entry name" value="DOMON_domain"/>
</dbReference>
<name>A0A226EAL8_FOLCA</name>
<dbReference type="PROSITE" id="PS50836">
    <property type="entry name" value="DOMON"/>
    <property type="match status" value="1"/>
</dbReference>
<proteinExistence type="inferred from homology"/>
<dbReference type="InterPro" id="IPR008977">
    <property type="entry name" value="PHM/PNGase_F_dom_sf"/>
</dbReference>
<sequence length="772" mass="87731">MEVETTGWVGLGISPSGSMVGADIFIAGVNPDLSTYSNDYYAKEFSQPKIDAHLDWTVIQGVEEGGKTVIKFSRPINSCDDEDYPIGDDTTRLIWAYGDTDEIKYHTPDRRGTKSVKLIGPPTPELELNGLDKFEMVLNMEMPPFETTYWCSYYKAPTLLSKHHVVAFDALLDGLASIKHTHHFIVSTCFVSSDSTETLDDVLGNYTVESGYLGGHCWDPEPAVPRPRMMTFPKNVGYPIGNSPAEYYMIQMHFDNPSTLTGVAVRSGVTVYFTNETKEQDAGLLAVLHTTSPIISVPPNAEDYVVVGHCGPSCTSWGIAEIIFLLSTYLGRKFKLRHFRGNQELPWIDYDDHYDFDFQTSHPIKPVKLMPGDQLTTECTYNTKWNEGKVVVGGQSTRNEMCITYIWYYPKQEMDMCESMYPALLHGFDFGITRYHIEEDAVTGPLFYIDDPAYMRGPYHETINNFKNWTDKFVVDYQRQHRFGRHSGGCEKRVKNEYLEQFASYPAQYEPTLASPKFPDMSTPLGSGYLKHLRRHMRILDFLKCFPLELSPGEDRIVVSKSRLKKYVMWFSPIFESFYLICALTVVRNDWKNKCLGKAVEGAMIVNVILLLNIWSFGVRPNMTAISSSESLRLYRGVQILEAQLNDYARIRVMPAFMSGVPFVEVLSLFVIIKLHDQVPLPGFLLFPEGFITAGSALIVYETVAAILNTKSVQTIDIWKQRFSRGKAKRREVKSLRPLMVKFGSNYIDKGTPLITQDFCINQTVSMLLMKR</sequence>
<dbReference type="PANTHER" id="PTHR10157:SF23">
    <property type="entry name" value="MOXD1 HOMOLOG 1"/>
    <property type="match status" value="1"/>
</dbReference>
<dbReference type="GO" id="GO:0004500">
    <property type="term" value="F:dopamine beta-monooxygenase activity"/>
    <property type="evidence" value="ECO:0007669"/>
    <property type="project" value="InterPro"/>
</dbReference>
<dbReference type="Gene3D" id="2.60.120.230">
    <property type="match status" value="1"/>
</dbReference>
<dbReference type="InterPro" id="IPR036939">
    <property type="entry name" value="Cu2_ascorb_mOase_N_sf"/>
</dbReference>
<dbReference type="PANTHER" id="PTHR10157">
    <property type="entry name" value="DOPAMINE BETA HYDROXYLASE RELATED"/>
    <property type="match status" value="1"/>
</dbReference>
<evidence type="ECO:0000256" key="1">
    <source>
        <dbReference type="ARBA" id="ARBA00010676"/>
    </source>
</evidence>
<feature type="domain" description="DOMON" evidence="5">
    <location>
        <begin position="1"/>
        <end position="98"/>
    </location>
</feature>
<dbReference type="EMBL" id="LNIX01000005">
    <property type="protein sequence ID" value="OXA53686.1"/>
    <property type="molecule type" value="Genomic_DNA"/>
</dbReference>
<protein>
    <submittedName>
        <fullName evidence="6">DBH-like monooxygenase protein 1</fullName>
    </submittedName>
</protein>
<evidence type="ECO:0000256" key="3">
    <source>
        <dbReference type="ARBA" id="ARBA00023180"/>
    </source>
</evidence>
<evidence type="ECO:0000313" key="7">
    <source>
        <dbReference type="Proteomes" id="UP000198287"/>
    </source>
</evidence>
<gene>
    <name evidence="6" type="ORF">Fcan01_10454</name>
</gene>
<comment type="similarity">
    <text evidence="1">Belongs to the copper type II ascorbate-dependent monooxygenase family.</text>
</comment>
<feature type="transmembrane region" description="Helical" evidence="4">
    <location>
        <begin position="653"/>
        <end position="673"/>
    </location>
</feature>
<dbReference type="OrthoDB" id="129121at2759"/>
<evidence type="ECO:0000313" key="6">
    <source>
        <dbReference type="EMBL" id="OXA53686.1"/>
    </source>
</evidence>
<keyword evidence="6" id="KW-0560">Oxidoreductase</keyword>
<dbReference type="InterPro" id="IPR028460">
    <property type="entry name" value="Tbh/DBH"/>
</dbReference>
<keyword evidence="4" id="KW-1133">Transmembrane helix</keyword>
<feature type="transmembrane region" description="Helical" evidence="4">
    <location>
        <begin position="567"/>
        <end position="587"/>
    </location>
</feature>
<evidence type="ECO:0000259" key="5">
    <source>
        <dbReference type="PROSITE" id="PS50836"/>
    </source>
</evidence>
<feature type="transmembrane region" description="Helical" evidence="4">
    <location>
        <begin position="685"/>
        <end position="708"/>
    </location>
</feature>
<dbReference type="Gene3D" id="2.60.120.310">
    <property type="entry name" value="Copper type II, ascorbate-dependent monooxygenase, N-terminal domain"/>
    <property type="match status" value="1"/>
</dbReference>
<dbReference type="CDD" id="cd09631">
    <property type="entry name" value="DOMON_DOH"/>
    <property type="match status" value="1"/>
</dbReference>
<dbReference type="InterPro" id="IPR045266">
    <property type="entry name" value="DOH_DOMON"/>
</dbReference>
<keyword evidence="3" id="KW-0325">Glycoprotein</keyword>
<keyword evidence="2" id="KW-1015">Disulfide bond</keyword>
<dbReference type="Proteomes" id="UP000198287">
    <property type="component" value="Unassembled WGS sequence"/>
</dbReference>
<dbReference type="InterPro" id="IPR000945">
    <property type="entry name" value="DBH-like"/>
</dbReference>
<dbReference type="GO" id="GO:0005507">
    <property type="term" value="F:copper ion binding"/>
    <property type="evidence" value="ECO:0007669"/>
    <property type="project" value="InterPro"/>
</dbReference>
<dbReference type="Pfam" id="PF03351">
    <property type="entry name" value="DOMON"/>
    <property type="match status" value="1"/>
</dbReference>
<keyword evidence="4" id="KW-0812">Transmembrane</keyword>
<dbReference type="SUPFAM" id="SSF49742">
    <property type="entry name" value="PHM/PNGase F"/>
    <property type="match status" value="2"/>
</dbReference>
<organism evidence="6 7">
    <name type="scientific">Folsomia candida</name>
    <name type="common">Springtail</name>
    <dbReference type="NCBI Taxonomy" id="158441"/>
    <lineage>
        <taxon>Eukaryota</taxon>
        <taxon>Metazoa</taxon>
        <taxon>Ecdysozoa</taxon>
        <taxon>Arthropoda</taxon>
        <taxon>Hexapoda</taxon>
        <taxon>Collembola</taxon>
        <taxon>Entomobryomorpha</taxon>
        <taxon>Isotomoidea</taxon>
        <taxon>Isotomidae</taxon>
        <taxon>Proisotominae</taxon>
        <taxon>Folsomia</taxon>
    </lineage>
</organism>
<keyword evidence="6" id="KW-0503">Monooxygenase</keyword>
<dbReference type="SMART" id="SM00664">
    <property type="entry name" value="DoH"/>
    <property type="match status" value="1"/>
</dbReference>
<dbReference type="AlphaFoldDB" id="A0A226EAL8"/>
<accession>A0A226EAL8</accession>
<dbReference type="Pfam" id="PF01082">
    <property type="entry name" value="Cu2_monooxygen"/>
    <property type="match status" value="1"/>
</dbReference>
<dbReference type="SUPFAM" id="SSF49344">
    <property type="entry name" value="CBD9-like"/>
    <property type="match status" value="1"/>
</dbReference>
<evidence type="ECO:0000256" key="2">
    <source>
        <dbReference type="ARBA" id="ARBA00023157"/>
    </source>
</evidence>
<dbReference type="Pfam" id="PF03712">
    <property type="entry name" value="Cu2_monoox_C"/>
    <property type="match status" value="1"/>
</dbReference>
<reference evidence="6 7" key="1">
    <citation type="submission" date="2015-12" db="EMBL/GenBank/DDBJ databases">
        <title>The genome of Folsomia candida.</title>
        <authorList>
            <person name="Faddeeva A."/>
            <person name="Derks M.F."/>
            <person name="Anvar Y."/>
            <person name="Smit S."/>
            <person name="Van Straalen N."/>
            <person name="Roelofs D."/>
        </authorList>
    </citation>
    <scope>NUCLEOTIDE SEQUENCE [LARGE SCALE GENOMIC DNA]</scope>
    <source>
        <strain evidence="6 7">VU population</strain>
        <tissue evidence="6">Whole body</tissue>
    </source>
</reference>
<dbReference type="InterPro" id="IPR014784">
    <property type="entry name" value="Cu2_ascorb_mOase-like_C"/>
</dbReference>
<dbReference type="InterPro" id="IPR024548">
    <property type="entry name" value="Cu2_monoox_C"/>
</dbReference>
<dbReference type="InterPro" id="IPR000323">
    <property type="entry name" value="Cu2_ascorb_mOase_N"/>
</dbReference>
<dbReference type="PRINTS" id="PR00767">
    <property type="entry name" value="DBMONOXGNASE"/>
</dbReference>
<comment type="caution">
    <text evidence="6">The sequence shown here is derived from an EMBL/GenBank/DDBJ whole genome shotgun (WGS) entry which is preliminary data.</text>
</comment>
<keyword evidence="4" id="KW-0472">Membrane</keyword>
<keyword evidence="7" id="KW-1185">Reference proteome</keyword>
<dbReference type="Gene3D" id="2.60.40.1210">
    <property type="entry name" value="Cellobiose dehydrogenase, cytochrome domain"/>
    <property type="match status" value="1"/>
</dbReference>
<evidence type="ECO:0000256" key="4">
    <source>
        <dbReference type="SAM" id="Phobius"/>
    </source>
</evidence>